<name>A0A9R1LIR9_WHEAT</name>
<proteinExistence type="predicted"/>
<organism evidence="2">
    <name type="scientific">Triticum aestivum</name>
    <name type="common">Wheat</name>
    <dbReference type="NCBI Taxonomy" id="4565"/>
    <lineage>
        <taxon>Eukaryota</taxon>
        <taxon>Viridiplantae</taxon>
        <taxon>Streptophyta</taxon>
        <taxon>Embryophyta</taxon>
        <taxon>Tracheophyta</taxon>
        <taxon>Spermatophyta</taxon>
        <taxon>Magnoliopsida</taxon>
        <taxon>Liliopsida</taxon>
        <taxon>Poales</taxon>
        <taxon>Poaceae</taxon>
        <taxon>BOP clade</taxon>
        <taxon>Pooideae</taxon>
        <taxon>Triticodae</taxon>
        <taxon>Triticeae</taxon>
        <taxon>Triticinae</taxon>
        <taxon>Triticum</taxon>
    </lineage>
</organism>
<dbReference type="AlphaFoldDB" id="A0A9R1LIR9"/>
<sequence>NSDNLEAINNRGRLASTTAAVFDDCYFLACDFPITRFKHYNREANRVAHELAKVAKFSTTLNWFEEPLSKIVPLLINDVLVIANE</sequence>
<reference evidence="2" key="2">
    <citation type="submission" date="2020-03" db="EMBL/GenBank/DDBJ databases">
        <title>The second near-complete assembly of the hexaploid bread wheat (Triticum aestivum) genome.</title>
        <authorList>
            <person name="Zimin A.V."/>
            <person name="Puiu D."/>
            <person name="Shumante A."/>
            <person name="Alonge M."/>
            <person name="Salzberg S.L."/>
        </authorList>
    </citation>
    <scope>NUCLEOTIDE SEQUENCE</scope>
    <source>
        <tissue evidence="2">Leaf</tissue>
    </source>
</reference>
<dbReference type="InterPro" id="IPR002156">
    <property type="entry name" value="RNaseH_domain"/>
</dbReference>
<evidence type="ECO:0000259" key="1">
    <source>
        <dbReference type="Pfam" id="PF13456"/>
    </source>
</evidence>
<comment type="caution">
    <text evidence="2">The sequence shown here is derived from an EMBL/GenBank/DDBJ whole genome shotgun (WGS) entry which is preliminary data.</text>
</comment>
<dbReference type="GO" id="GO:0003676">
    <property type="term" value="F:nucleic acid binding"/>
    <property type="evidence" value="ECO:0007669"/>
    <property type="project" value="InterPro"/>
</dbReference>
<feature type="non-terminal residue" evidence="2">
    <location>
        <position position="1"/>
    </location>
</feature>
<accession>A0A9R1LIR9</accession>
<dbReference type="Proteomes" id="UP000815260">
    <property type="component" value="Chromosome 6D"/>
</dbReference>
<feature type="domain" description="RNase H type-1" evidence="1">
    <location>
        <begin position="6"/>
        <end position="54"/>
    </location>
</feature>
<dbReference type="GO" id="GO:0004523">
    <property type="term" value="F:RNA-DNA hybrid ribonuclease activity"/>
    <property type="evidence" value="ECO:0007669"/>
    <property type="project" value="InterPro"/>
</dbReference>
<reference evidence="2" key="1">
    <citation type="journal article" date="2017" name="Gigascience">
        <title>The first near-complete assembly of the hexaploid bread wheat genome, Triticum aestivum.</title>
        <authorList>
            <person name="Zimin A.V."/>
            <person name="Puiu D."/>
            <person name="Hall R."/>
            <person name="Kingan S."/>
            <person name="Clavijo B.J."/>
            <person name="Salzberg S.L."/>
        </authorList>
    </citation>
    <scope>NUCLEOTIDE SEQUENCE</scope>
    <source>
        <tissue evidence="2">Leaf</tissue>
    </source>
</reference>
<dbReference type="OrthoDB" id="694800at2759"/>
<gene>
    <name evidence="2" type="ORF">CFC21_092548</name>
</gene>
<dbReference type="EMBL" id="CM022228">
    <property type="protein sequence ID" value="KAF7089614.1"/>
    <property type="molecule type" value="Genomic_DNA"/>
</dbReference>
<evidence type="ECO:0000313" key="2">
    <source>
        <dbReference type="EMBL" id="KAF7089614.1"/>
    </source>
</evidence>
<dbReference type="Pfam" id="PF13456">
    <property type="entry name" value="RVT_3"/>
    <property type="match status" value="1"/>
</dbReference>
<protein>
    <recommendedName>
        <fullName evidence="1">RNase H type-1 domain-containing protein</fullName>
    </recommendedName>
</protein>